<dbReference type="KEGG" id="aqt:FN924_11740"/>
<reference evidence="1 2" key="1">
    <citation type="submission" date="2019-07" db="EMBL/GenBank/DDBJ databases">
        <authorList>
            <person name="Li J."/>
        </authorList>
    </citation>
    <scope>NUCLEOTIDE SEQUENCE [LARGE SCALE GENOMIC DNA]</scope>
    <source>
        <strain evidence="1 2">TKL69</strain>
    </source>
</reference>
<evidence type="ECO:0000313" key="2">
    <source>
        <dbReference type="Proteomes" id="UP000315215"/>
    </source>
</evidence>
<accession>A0A516KHB5</accession>
<name>A0A516KHB5_9BACI</name>
<gene>
    <name evidence="1" type="ORF">FN924_11740</name>
</gene>
<dbReference type="EMBL" id="CP041666">
    <property type="protein sequence ID" value="QDP40798.1"/>
    <property type="molecule type" value="Genomic_DNA"/>
</dbReference>
<organism evidence="1 2">
    <name type="scientific">Radiobacillus deserti</name>
    <dbReference type="NCBI Taxonomy" id="2594883"/>
    <lineage>
        <taxon>Bacteria</taxon>
        <taxon>Bacillati</taxon>
        <taxon>Bacillota</taxon>
        <taxon>Bacilli</taxon>
        <taxon>Bacillales</taxon>
        <taxon>Bacillaceae</taxon>
        <taxon>Radiobacillus</taxon>
    </lineage>
</organism>
<sequence>MNRFIDELYNAIYSPKLTPQELLGNLKMQNYTEVNFQKCENTLIGITKCVLDDGNNAEFKYTFNETNHLIQLESNIGNQSEILYDREVEIKKKEHELKNLLMDRFKNEVG</sequence>
<dbReference type="AlphaFoldDB" id="A0A516KHB5"/>
<dbReference type="Proteomes" id="UP000315215">
    <property type="component" value="Chromosome"/>
</dbReference>
<proteinExistence type="predicted"/>
<protein>
    <submittedName>
        <fullName evidence="1">Uncharacterized protein</fullName>
    </submittedName>
</protein>
<keyword evidence="2" id="KW-1185">Reference proteome</keyword>
<evidence type="ECO:0000313" key="1">
    <source>
        <dbReference type="EMBL" id="QDP40798.1"/>
    </source>
</evidence>
<dbReference type="OrthoDB" id="2973331at2"/>
<dbReference type="RefSeq" id="WP_143894699.1">
    <property type="nucleotide sequence ID" value="NZ_CP041666.1"/>
</dbReference>